<sequence length="465" mass="50610">MMRWGSLRGTTTRHVVAACFLLPIGLATTCAFAQATPADFDPRSPLGCDLPSSREALNLRDALRIGLCVNPELKRAYARQREQAAEIDVAKGAYYPTLRLTQSHSKVSKTTDYNDVFGTQFKLRGPSSDTNLVLSWVLYDFGLRAANLEGARSLLLASLAEQDQAYRDAVVEIVRAFMKARYATTVAQVAAQSVDSAARSVDITQGLATGGANSRIDLLLAKNALGQAQLRKIRSDSERNATIAELNSRLGLALTTPQTLVGDDFSALATLEFADATRIIEAAQRDPRVQAASHMLTAARAREAAARADGKPVVTFYSSAYKSLSPPSQATTDVRIRGNEYGIRFEWPLFDGYARSSRARATMAQVQAAEAELGLTLRDTQAMLWKLYEEVDAGRKKLKLAQEMVTNAETAFGLAEGRYRSGIGSLLELLRAQQDLDNQRLESLQAANDAHTASFTLAIALGIFH</sequence>
<evidence type="ECO:0000256" key="2">
    <source>
        <dbReference type="PIRNR" id="PIRNR001892"/>
    </source>
</evidence>
<dbReference type="PIRSF" id="PIRSF001892">
    <property type="entry name" value="CyaE"/>
    <property type="match status" value="1"/>
</dbReference>
<dbReference type="GO" id="GO:0031640">
    <property type="term" value="P:killing of cells of another organism"/>
    <property type="evidence" value="ECO:0007669"/>
    <property type="project" value="UniProtKB-KW"/>
</dbReference>
<keyword evidence="5" id="KW-1185">Reference proteome</keyword>
<gene>
    <name evidence="4" type="ORF">C9I28_12150</name>
</gene>
<keyword evidence="3" id="KW-0732">Signal</keyword>
<dbReference type="Gene3D" id="1.20.1600.10">
    <property type="entry name" value="Outer membrane efflux proteins (OEP)"/>
    <property type="match status" value="1"/>
</dbReference>
<keyword evidence="2" id="KW-0813">Transport</keyword>
<dbReference type="Pfam" id="PF02321">
    <property type="entry name" value="OEP"/>
    <property type="match status" value="2"/>
</dbReference>
<dbReference type="Proteomes" id="UP000240505">
    <property type="component" value="Chromosome"/>
</dbReference>
<proteinExistence type="inferred from homology"/>
<keyword evidence="2" id="KW-0998">Cell outer membrane</keyword>
<feature type="chain" id="PRO_5015342472" description="Protein CyaE" evidence="3">
    <location>
        <begin position="34"/>
        <end position="465"/>
    </location>
</feature>
<reference evidence="4 5" key="1">
    <citation type="submission" date="2018-03" db="EMBL/GenBank/DDBJ databases">
        <title>Massilia armeniaca sp. nov., isolated from desert soil.</title>
        <authorList>
            <person name="Huang H."/>
            <person name="Ren M."/>
        </authorList>
    </citation>
    <scope>NUCLEOTIDE SEQUENCE [LARGE SCALE GENOMIC DNA]</scope>
    <source>
        <strain evidence="4 5">ZMN-3</strain>
    </source>
</reference>
<keyword evidence="2" id="KW-0354">Hemolysis</keyword>
<evidence type="ECO:0000313" key="4">
    <source>
        <dbReference type="EMBL" id="AVR96371.1"/>
    </source>
</evidence>
<dbReference type="GO" id="GO:0009279">
    <property type="term" value="C:cell outer membrane"/>
    <property type="evidence" value="ECO:0007669"/>
    <property type="project" value="UniProtKB-SubCell"/>
</dbReference>
<dbReference type="OrthoDB" id="8553524at2"/>
<dbReference type="RefSeq" id="WP_107141718.1">
    <property type="nucleotide sequence ID" value="NZ_CP028324.1"/>
</dbReference>
<dbReference type="PANTHER" id="PTHR30203:SF29">
    <property type="entry name" value="PROTEIN CYAE"/>
    <property type="match status" value="1"/>
</dbReference>
<keyword evidence="2" id="KW-0204">Cytolysis</keyword>
<comment type="similarity">
    <text evidence="1 2">Belongs to the outer membrane factor (OMF) (TC 1.B.17) family.</text>
</comment>
<dbReference type="InterPro" id="IPR003423">
    <property type="entry name" value="OMP_efflux"/>
</dbReference>
<dbReference type="KEGG" id="masz:C9I28_12150"/>
<dbReference type="InterPro" id="IPR028351">
    <property type="entry name" value="CyaE"/>
</dbReference>
<dbReference type="GO" id="GO:0015562">
    <property type="term" value="F:efflux transmembrane transporter activity"/>
    <property type="evidence" value="ECO:0007669"/>
    <property type="project" value="InterPro"/>
</dbReference>
<dbReference type="AlphaFoldDB" id="A0A2R4C9U8"/>
<feature type="signal peptide" evidence="3">
    <location>
        <begin position="1"/>
        <end position="33"/>
    </location>
</feature>
<dbReference type="SUPFAM" id="SSF56954">
    <property type="entry name" value="Outer membrane efflux proteins (OEP)"/>
    <property type="match status" value="1"/>
</dbReference>
<evidence type="ECO:0000256" key="1">
    <source>
        <dbReference type="ARBA" id="ARBA00007613"/>
    </source>
</evidence>
<dbReference type="EMBL" id="CP028324">
    <property type="protein sequence ID" value="AVR96371.1"/>
    <property type="molecule type" value="Genomic_DNA"/>
</dbReference>
<protein>
    <recommendedName>
        <fullName evidence="2">Protein CyaE</fullName>
    </recommendedName>
</protein>
<dbReference type="PANTHER" id="PTHR30203">
    <property type="entry name" value="OUTER MEMBRANE CATION EFFLUX PROTEIN"/>
    <property type="match status" value="1"/>
</dbReference>
<dbReference type="InterPro" id="IPR010131">
    <property type="entry name" value="MdtP/NodT-like"/>
</dbReference>
<name>A0A2R4C9U8_9BURK</name>
<keyword evidence="2" id="KW-0472">Membrane</keyword>
<evidence type="ECO:0000256" key="3">
    <source>
        <dbReference type="SAM" id="SignalP"/>
    </source>
</evidence>
<comment type="subcellular location">
    <subcellularLocation>
        <location evidence="2">Cell outer membrane</location>
        <topology evidence="2">Peripheral membrane protein</topology>
    </subcellularLocation>
</comment>
<organism evidence="4 5">
    <name type="scientific">Pseudoduganella armeniaca</name>
    <dbReference type="NCBI Taxonomy" id="2072590"/>
    <lineage>
        <taxon>Bacteria</taxon>
        <taxon>Pseudomonadati</taxon>
        <taxon>Pseudomonadota</taxon>
        <taxon>Betaproteobacteria</taxon>
        <taxon>Burkholderiales</taxon>
        <taxon>Oxalobacteraceae</taxon>
        <taxon>Telluria group</taxon>
        <taxon>Pseudoduganella</taxon>
    </lineage>
</organism>
<comment type="function">
    <text evidence="2">CyaE is necessary for transport of calmodulin-sensitive adenylate cyclase-hemolysin (cyclolysin).</text>
</comment>
<evidence type="ECO:0000313" key="5">
    <source>
        <dbReference type="Proteomes" id="UP000240505"/>
    </source>
</evidence>
<accession>A0A2R4C9U8</accession>